<dbReference type="GO" id="GO:0033549">
    <property type="term" value="F:MAP kinase phosphatase activity"/>
    <property type="evidence" value="ECO:0007669"/>
    <property type="project" value="TreeGrafter"/>
</dbReference>
<comment type="catalytic activity">
    <reaction evidence="1">
        <text>O-phospho-L-threonyl-[protein] + H2O = L-threonyl-[protein] + phosphate</text>
        <dbReference type="Rhea" id="RHEA:47004"/>
        <dbReference type="Rhea" id="RHEA-COMP:11060"/>
        <dbReference type="Rhea" id="RHEA-COMP:11605"/>
        <dbReference type="ChEBI" id="CHEBI:15377"/>
        <dbReference type="ChEBI" id="CHEBI:30013"/>
        <dbReference type="ChEBI" id="CHEBI:43474"/>
        <dbReference type="ChEBI" id="CHEBI:61977"/>
        <dbReference type="EC" id="3.1.3.16"/>
    </reaction>
</comment>
<feature type="non-terminal residue" evidence="2">
    <location>
        <position position="1"/>
    </location>
</feature>
<gene>
    <name evidence="2" type="ORF">KUF71_019582</name>
</gene>
<dbReference type="PRINTS" id="PR01909">
    <property type="entry name" value="ADSPHPHTASEA"/>
</dbReference>
<dbReference type="PRINTS" id="PR01908">
    <property type="entry name" value="ADSPHPHTASE"/>
</dbReference>
<dbReference type="GO" id="GO:0004725">
    <property type="term" value="F:protein tyrosine phosphatase activity"/>
    <property type="evidence" value="ECO:0007669"/>
    <property type="project" value="UniProtKB-EC"/>
</dbReference>
<name>A0AAE1HYV8_9NEOP</name>
<evidence type="ECO:0000313" key="3">
    <source>
        <dbReference type="Proteomes" id="UP001219518"/>
    </source>
</evidence>
<dbReference type="AlphaFoldDB" id="A0AAE1HYV8"/>
<sequence length="137" mass="14651">KTSLFSRSPEVDAAGLFGVMQTRSSFPECLPGYEGMSCGFDRLSLGLNCDEVYPNVFIRDAACAQNKDYLVRIGVSHVLNAAEGTSVGMANTNAAYYDGLSITYMGLPVVDDPAYEISAHFQTAAEFVQSGIRSGGM</sequence>
<dbReference type="EMBL" id="JAHWGI010001403">
    <property type="protein sequence ID" value="KAK3929741.1"/>
    <property type="molecule type" value="Genomic_DNA"/>
</dbReference>
<protein>
    <recommendedName>
        <fullName evidence="1">Dual specificity protein phosphatase</fullName>
        <ecNumber evidence="1">3.1.3.16</ecNumber>
        <ecNumber evidence="1">3.1.3.48</ecNumber>
    </recommendedName>
</protein>
<keyword evidence="3" id="KW-1185">Reference proteome</keyword>
<evidence type="ECO:0000313" key="2">
    <source>
        <dbReference type="EMBL" id="KAK3929741.1"/>
    </source>
</evidence>
<comment type="similarity">
    <text evidence="1">Belongs to the protein-tyrosine phosphatase family. Non-receptor class dual specificity subfamily.</text>
</comment>
<comment type="catalytic activity">
    <reaction evidence="1">
        <text>O-phospho-L-tyrosyl-[protein] + H2O = L-tyrosyl-[protein] + phosphate</text>
        <dbReference type="Rhea" id="RHEA:10684"/>
        <dbReference type="Rhea" id="RHEA-COMP:10136"/>
        <dbReference type="Rhea" id="RHEA-COMP:20101"/>
        <dbReference type="ChEBI" id="CHEBI:15377"/>
        <dbReference type="ChEBI" id="CHEBI:43474"/>
        <dbReference type="ChEBI" id="CHEBI:46858"/>
        <dbReference type="ChEBI" id="CHEBI:61978"/>
        <dbReference type="EC" id="3.1.3.48"/>
    </reaction>
</comment>
<dbReference type="GO" id="GO:0004722">
    <property type="term" value="F:protein serine/threonine phosphatase activity"/>
    <property type="evidence" value="ECO:0007669"/>
    <property type="project" value="UniProtKB-EC"/>
</dbReference>
<dbReference type="InterPro" id="IPR029021">
    <property type="entry name" value="Prot-tyrosine_phosphatase-like"/>
</dbReference>
<dbReference type="EC" id="3.1.3.48" evidence="1"/>
<dbReference type="Gene3D" id="3.90.190.10">
    <property type="entry name" value="Protein tyrosine phosphatase superfamily"/>
    <property type="match status" value="1"/>
</dbReference>
<dbReference type="SUPFAM" id="SSF52799">
    <property type="entry name" value="(Phosphotyrosine protein) phosphatases II"/>
    <property type="match status" value="1"/>
</dbReference>
<reference evidence="2" key="1">
    <citation type="submission" date="2021-07" db="EMBL/GenBank/DDBJ databases">
        <authorList>
            <person name="Catto M.A."/>
            <person name="Jacobson A."/>
            <person name="Kennedy G."/>
            <person name="Labadie P."/>
            <person name="Hunt B.G."/>
            <person name="Srinivasan R."/>
        </authorList>
    </citation>
    <scope>NUCLEOTIDE SEQUENCE</scope>
    <source>
        <strain evidence="2">PL_HMW_Pooled</strain>
        <tissue evidence="2">Head</tissue>
    </source>
</reference>
<accession>A0AAE1HYV8</accession>
<dbReference type="Proteomes" id="UP001219518">
    <property type="component" value="Unassembled WGS sequence"/>
</dbReference>
<organism evidence="2 3">
    <name type="scientific">Frankliniella fusca</name>
    <dbReference type="NCBI Taxonomy" id="407009"/>
    <lineage>
        <taxon>Eukaryota</taxon>
        <taxon>Metazoa</taxon>
        <taxon>Ecdysozoa</taxon>
        <taxon>Arthropoda</taxon>
        <taxon>Hexapoda</taxon>
        <taxon>Insecta</taxon>
        <taxon>Pterygota</taxon>
        <taxon>Neoptera</taxon>
        <taxon>Paraneoptera</taxon>
        <taxon>Thysanoptera</taxon>
        <taxon>Terebrantia</taxon>
        <taxon>Thripoidea</taxon>
        <taxon>Thripidae</taxon>
        <taxon>Frankliniella</taxon>
    </lineage>
</organism>
<keyword evidence="1" id="KW-0378">Hydrolase</keyword>
<dbReference type="EC" id="3.1.3.16" evidence="1"/>
<dbReference type="InterPro" id="IPR020405">
    <property type="entry name" value="Atypical_DUSP_subfamA"/>
</dbReference>
<dbReference type="GO" id="GO:0008138">
    <property type="term" value="F:protein tyrosine/serine/threonine phosphatase activity"/>
    <property type="evidence" value="ECO:0007669"/>
    <property type="project" value="UniProtKB-UniRule"/>
</dbReference>
<keyword evidence="1" id="KW-0904">Protein phosphatase</keyword>
<dbReference type="GO" id="GO:0043409">
    <property type="term" value="P:negative regulation of MAPK cascade"/>
    <property type="evidence" value="ECO:0007669"/>
    <property type="project" value="TreeGrafter"/>
</dbReference>
<proteinExistence type="inferred from homology"/>
<evidence type="ECO:0000256" key="1">
    <source>
        <dbReference type="RuleBase" id="RU366038"/>
    </source>
</evidence>
<comment type="catalytic activity">
    <reaction evidence="1">
        <text>O-phospho-L-seryl-[protein] + H2O = L-seryl-[protein] + phosphate</text>
        <dbReference type="Rhea" id="RHEA:20629"/>
        <dbReference type="Rhea" id="RHEA-COMP:9863"/>
        <dbReference type="Rhea" id="RHEA-COMP:11604"/>
        <dbReference type="ChEBI" id="CHEBI:15377"/>
        <dbReference type="ChEBI" id="CHEBI:29999"/>
        <dbReference type="ChEBI" id="CHEBI:43474"/>
        <dbReference type="ChEBI" id="CHEBI:83421"/>
        <dbReference type="EC" id="3.1.3.16"/>
    </reaction>
</comment>
<dbReference type="PANTHER" id="PTHR45682:SF5">
    <property type="entry name" value="DUAL SPECIFICITY PROTEIN PHOSPHATASE"/>
    <property type="match status" value="1"/>
</dbReference>
<dbReference type="GO" id="GO:0005737">
    <property type="term" value="C:cytoplasm"/>
    <property type="evidence" value="ECO:0007669"/>
    <property type="project" value="TreeGrafter"/>
</dbReference>
<reference evidence="2" key="2">
    <citation type="journal article" date="2023" name="BMC Genomics">
        <title>Pest status, molecular evolution, and epigenetic factors derived from the genome assembly of Frankliniella fusca, a thysanopteran phytovirus vector.</title>
        <authorList>
            <person name="Catto M.A."/>
            <person name="Labadie P.E."/>
            <person name="Jacobson A.L."/>
            <person name="Kennedy G.G."/>
            <person name="Srinivasan R."/>
            <person name="Hunt B.G."/>
        </authorList>
    </citation>
    <scope>NUCLEOTIDE SEQUENCE</scope>
    <source>
        <strain evidence="2">PL_HMW_Pooled</strain>
    </source>
</reference>
<comment type="caution">
    <text evidence="2">The sequence shown here is derived from an EMBL/GenBank/DDBJ whole genome shotgun (WGS) entry which is preliminary data.</text>
</comment>
<comment type="function">
    <text evidence="1">Dual specificity phosphatase able to dephosphorylate phosphotyrosine, phosphoserine and phosphothreonine residues, with a preference for phosphotyrosine as a substrate.</text>
</comment>
<dbReference type="PANTHER" id="PTHR45682">
    <property type="entry name" value="AGAP008228-PA"/>
    <property type="match status" value="1"/>
</dbReference>